<reference evidence="3" key="1">
    <citation type="submission" date="2016-11" db="EMBL/GenBank/DDBJ databases">
        <authorList>
            <person name="Varghese N."/>
            <person name="Submissions S."/>
        </authorList>
    </citation>
    <scope>NUCLEOTIDE SEQUENCE [LARGE SCALE GENOMIC DNA]</scope>
    <source>
        <strain evidence="3">DSM 11003</strain>
    </source>
</reference>
<dbReference type="EMBL" id="FQWY01000013">
    <property type="protein sequence ID" value="SHG79953.1"/>
    <property type="molecule type" value="Genomic_DNA"/>
</dbReference>
<organism evidence="2 3">
    <name type="scientific">Thermosyntropha lipolytica DSM 11003</name>
    <dbReference type="NCBI Taxonomy" id="1123382"/>
    <lineage>
        <taxon>Bacteria</taxon>
        <taxon>Bacillati</taxon>
        <taxon>Bacillota</taxon>
        <taxon>Clostridia</taxon>
        <taxon>Eubacteriales</taxon>
        <taxon>Syntrophomonadaceae</taxon>
        <taxon>Thermosyntropha</taxon>
    </lineage>
</organism>
<dbReference type="AlphaFoldDB" id="A0A1M5MT37"/>
<evidence type="ECO:0000313" key="3">
    <source>
        <dbReference type="Proteomes" id="UP000242329"/>
    </source>
</evidence>
<keyword evidence="3" id="KW-1185">Reference proteome</keyword>
<sequence length="56" mass="6386">MNGENANGNNTIKFEKTETGYDLGTFNFLRAGWWIWHIIAILGIFYLGWVFGGAIF</sequence>
<dbReference type="RefSeq" id="WP_159432307.1">
    <property type="nucleotide sequence ID" value="NZ_FQWY01000013.1"/>
</dbReference>
<accession>A0A1M5MT37</accession>
<feature type="transmembrane region" description="Helical" evidence="1">
    <location>
        <begin position="33"/>
        <end position="55"/>
    </location>
</feature>
<gene>
    <name evidence="2" type="ORF">SAMN02745221_00990</name>
</gene>
<keyword evidence="1" id="KW-1133">Transmembrane helix</keyword>
<evidence type="ECO:0000256" key="1">
    <source>
        <dbReference type="SAM" id="Phobius"/>
    </source>
</evidence>
<proteinExistence type="predicted"/>
<evidence type="ECO:0000313" key="2">
    <source>
        <dbReference type="EMBL" id="SHG79953.1"/>
    </source>
</evidence>
<keyword evidence="1" id="KW-0472">Membrane</keyword>
<dbReference type="Proteomes" id="UP000242329">
    <property type="component" value="Unassembled WGS sequence"/>
</dbReference>
<keyword evidence="1" id="KW-0812">Transmembrane</keyword>
<dbReference type="OrthoDB" id="2087895at2"/>
<name>A0A1M5MT37_9FIRM</name>
<protein>
    <submittedName>
        <fullName evidence="2">Uncharacterized protein</fullName>
    </submittedName>
</protein>